<dbReference type="GO" id="GO:0016747">
    <property type="term" value="F:acyltransferase activity, transferring groups other than amino-acyl groups"/>
    <property type="evidence" value="ECO:0007669"/>
    <property type="project" value="InterPro"/>
</dbReference>
<evidence type="ECO:0000259" key="1">
    <source>
        <dbReference type="PROSITE" id="PS51186"/>
    </source>
</evidence>
<keyword evidence="3" id="KW-1185">Reference proteome</keyword>
<evidence type="ECO:0000313" key="3">
    <source>
        <dbReference type="Proteomes" id="UP000307943"/>
    </source>
</evidence>
<dbReference type="OrthoDB" id="9775804at2"/>
<dbReference type="AlphaFoldDB" id="A0A5C4TAM6"/>
<evidence type="ECO:0000313" key="2">
    <source>
        <dbReference type="EMBL" id="TNJ65479.1"/>
    </source>
</evidence>
<dbReference type="PANTHER" id="PTHR43233:SF1">
    <property type="entry name" value="FAMILY N-ACETYLTRANSFERASE, PUTATIVE (AFU_ORTHOLOGUE AFUA_6G03350)-RELATED"/>
    <property type="match status" value="1"/>
</dbReference>
<dbReference type="PANTHER" id="PTHR43233">
    <property type="entry name" value="FAMILY N-ACETYLTRANSFERASE, PUTATIVE (AFU_ORTHOLOGUE AFUA_6G03350)-RELATED"/>
    <property type="match status" value="1"/>
</dbReference>
<dbReference type="InterPro" id="IPR053144">
    <property type="entry name" value="Acetyltransferase_Butenolide"/>
</dbReference>
<sequence length="138" mass="15662">MGDLMHIEYRTSGPIGPEAVSGLFAKAGLRRPIGDLERIRRMIDHADELFTAWDEDRLVGLIRAVTDYSYCCYISDLAVDRDYQGHGIGKQLVRLLKDKLGEEEIQYVLTSTTKAAGFYERIGFEKADKAYVIKRKSN</sequence>
<comment type="caution">
    <text evidence="2">The sequence shown here is derived from an EMBL/GenBank/DDBJ whole genome shotgun (WGS) entry which is preliminary data.</text>
</comment>
<dbReference type="InterPro" id="IPR016181">
    <property type="entry name" value="Acyl_CoA_acyltransferase"/>
</dbReference>
<dbReference type="Pfam" id="PF00583">
    <property type="entry name" value="Acetyltransf_1"/>
    <property type="match status" value="1"/>
</dbReference>
<dbReference type="PROSITE" id="PS51186">
    <property type="entry name" value="GNAT"/>
    <property type="match status" value="1"/>
</dbReference>
<dbReference type="Proteomes" id="UP000307943">
    <property type="component" value="Unassembled WGS sequence"/>
</dbReference>
<dbReference type="SUPFAM" id="SSF55729">
    <property type="entry name" value="Acyl-CoA N-acyltransferases (Nat)"/>
    <property type="match status" value="1"/>
</dbReference>
<dbReference type="EMBL" id="VDCQ01000018">
    <property type="protein sequence ID" value="TNJ65479.1"/>
    <property type="molecule type" value="Genomic_DNA"/>
</dbReference>
<proteinExistence type="predicted"/>
<dbReference type="Gene3D" id="3.40.630.30">
    <property type="match status" value="1"/>
</dbReference>
<name>A0A5C4TAM6_9BACL</name>
<organism evidence="2 3">
    <name type="scientific">Paenibacillus hemerocallicola</name>
    <dbReference type="NCBI Taxonomy" id="1172614"/>
    <lineage>
        <taxon>Bacteria</taxon>
        <taxon>Bacillati</taxon>
        <taxon>Bacillota</taxon>
        <taxon>Bacilli</taxon>
        <taxon>Bacillales</taxon>
        <taxon>Paenibacillaceae</taxon>
        <taxon>Paenibacillus</taxon>
    </lineage>
</organism>
<accession>A0A5C4TAM6</accession>
<dbReference type="CDD" id="cd04301">
    <property type="entry name" value="NAT_SF"/>
    <property type="match status" value="1"/>
</dbReference>
<dbReference type="InterPro" id="IPR000182">
    <property type="entry name" value="GNAT_dom"/>
</dbReference>
<gene>
    <name evidence="2" type="ORF">FE784_14765</name>
</gene>
<feature type="domain" description="N-acetyltransferase" evidence="1">
    <location>
        <begin position="7"/>
        <end position="138"/>
    </location>
</feature>
<reference evidence="2 3" key="1">
    <citation type="submission" date="2019-05" db="EMBL/GenBank/DDBJ databases">
        <title>We sequenced the genome of Paenibacillus hemerocallicola KCTC 33185 for further insight into its adaptation and study the phylogeny of Paenibacillus.</title>
        <authorList>
            <person name="Narsing Rao M.P."/>
        </authorList>
    </citation>
    <scope>NUCLEOTIDE SEQUENCE [LARGE SCALE GENOMIC DNA]</scope>
    <source>
        <strain evidence="2 3">KCTC 33185</strain>
    </source>
</reference>
<keyword evidence="2" id="KW-0808">Transferase</keyword>
<protein>
    <submittedName>
        <fullName evidence="2">GNAT family N-acetyltransferase</fullName>
    </submittedName>
</protein>